<evidence type="ECO:0000313" key="2">
    <source>
        <dbReference type="Proteomes" id="UP000069443"/>
    </source>
</evidence>
<dbReference type="Proteomes" id="UP000069443">
    <property type="component" value="Unassembled WGS sequence"/>
</dbReference>
<dbReference type="STRING" id="228230.RMCC_2005"/>
<protein>
    <submittedName>
        <fullName evidence="1">Uncharacterized protein</fullName>
    </submittedName>
</protein>
<comment type="caution">
    <text evidence="1">The sequence shown here is derived from an EMBL/GenBank/DDBJ whole genome shotgun (WGS) entry which is preliminary data.</text>
</comment>
<organism evidence="1 2">
    <name type="scientific">Mycolicibacterium canariasense</name>
    <name type="common">Mycobacterium canariasense</name>
    <dbReference type="NCBI Taxonomy" id="228230"/>
    <lineage>
        <taxon>Bacteria</taxon>
        <taxon>Bacillati</taxon>
        <taxon>Actinomycetota</taxon>
        <taxon>Actinomycetes</taxon>
        <taxon>Mycobacteriales</taxon>
        <taxon>Mycobacteriaceae</taxon>
        <taxon>Mycolicibacterium</taxon>
    </lineage>
</organism>
<sequence>MVNGKALSVPEMPSAPSSGFLNTLHEYAAPTDRWMDRAAGGTSQRLHPGGATMRARLKNVAVDVDVMLGLSWSPGARAATASDLPGRRPGNA</sequence>
<reference evidence="2" key="1">
    <citation type="journal article" date="2016" name="Genome Announc.">
        <title>Draft Genome Sequences of Five Rapidly Growing Mycobacterium Species, M. thermoresistibile, M. fortuitum subsp. acetamidolyticum, M. canariasense, M. brisbanense, and M. novocastrense.</title>
        <authorList>
            <person name="Katahira K."/>
            <person name="Ogura Y."/>
            <person name="Gotoh Y."/>
            <person name="Hayashi T."/>
        </authorList>
    </citation>
    <scope>NUCLEOTIDE SEQUENCE [LARGE SCALE GENOMIC DNA]</scope>
    <source>
        <strain evidence="2">JCM15298</strain>
    </source>
</reference>
<keyword evidence="2" id="KW-1185">Reference proteome</keyword>
<evidence type="ECO:0000313" key="1">
    <source>
        <dbReference type="EMBL" id="GAS95039.1"/>
    </source>
</evidence>
<name>A0A100WAX4_MYCCR</name>
<dbReference type="AlphaFoldDB" id="A0A100WAX4"/>
<accession>A0A100WAX4</accession>
<dbReference type="EMBL" id="BCSY01000036">
    <property type="protein sequence ID" value="GAS95039.1"/>
    <property type="molecule type" value="Genomic_DNA"/>
</dbReference>
<reference evidence="2" key="2">
    <citation type="submission" date="2016-02" db="EMBL/GenBank/DDBJ databases">
        <title>Draft genome sequence of five rapidly growing Mycobacterium species.</title>
        <authorList>
            <person name="Katahira K."/>
            <person name="Gotou Y."/>
            <person name="Iida K."/>
            <person name="Ogura Y."/>
            <person name="Hayashi T."/>
        </authorList>
    </citation>
    <scope>NUCLEOTIDE SEQUENCE [LARGE SCALE GENOMIC DNA]</scope>
    <source>
        <strain evidence="2">JCM15298</strain>
    </source>
</reference>
<proteinExistence type="predicted"/>
<gene>
    <name evidence="1" type="ORF">RMCC_2005</name>
</gene>